<reference evidence="2" key="1">
    <citation type="submission" date="2017-09" db="EMBL/GenBank/DDBJ databases">
        <title>The Reconstruction of 2,631 Draft Metagenome-Assembled Genomes from the Global Oceans.</title>
        <authorList>
            <person name="Tully B.J."/>
            <person name="Graham E.D."/>
            <person name="Heidelberg J.F."/>
        </authorList>
    </citation>
    <scope>NUCLEOTIDE SEQUENCE [LARGE SCALE GENOMIC DNA]</scope>
</reference>
<comment type="caution">
    <text evidence="1">The sequence shown here is derived from an EMBL/GenBank/DDBJ whole genome shotgun (WGS) entry which is preliminary data.</text>
</comment>
<proteinExistence type="predicted"/>
<organism evidence="1 2">
    <name type="scientific">Candidatus Iainarchaeum sp</name>
    <dbReference type="NCBI Taxonomy" id="3101447"/>
    <lineage>
        <taxon>Archaea</taxon>
        <taxon>Candidatus Iainarchaeota</taxon>
        <taxon>Candidatus Iainarchaeia</taxon>
        <taxon>Candidatus Iainarchaeales</taxon>
        <taxon>Candidatus Iainarchaeaceae</taxon>
        <taxon>Candidatus Iainarchaeum</taxon>
    </lineage>
</organism>
<dbReference type="AlphaFoldDB" id="A0A2D6M0G2"/>
<protein>
    <submittedName>
        <fullName evidence="1">Uncharacterized protein</fullName>
    </submittedName>
</protein>
<accession>A0A2D6M0G2</accession>
<evidence type="ECO:0000313" key="2">
    <source>
        <dbReference type="Proteomes" id="UP000226592"/>
    </source>
</evidence>
<gene>
    <name evidence="1" type="ORF">CL943_01185</name>
</gene>
<dbReference type="Proteomes" id="UP000226592">
    <property type="component" value="Unassembled WGS sequence"/>
</dbReference>
<sequence>MVAILINLHPILLGLCHKPCPLCSKHLGPRSSPHTAGETVAVDVGFYLVRGEIAEIKAVESE</sequence>
<name>A0A2D6M0G2_9ARCH</name>
<dbReference type="EMBL" id="NZBU01000005">
    <property type="protein sequence ID" value="MAG21905.1"/>
    <property type="molecule type" value="Genomic_DNA"/>
</dbReference>
<evidence type="ECO:0000313" key="1">
    <source>
        <dbReference type="EMBL" id="MAG21905.1"/>
    </source>
</evidence>